<evidence type="ECO:0000313" key="5">
    <source>
        <dbReference type="EMBL" id="CAF0718720.1"/>
    </source>
</evidence>
<dbReference type="EMBL" id="CAJOBB010002040">
    <property type="protein sequence ID" value="CAF3931782.1"/>
    <property type="molecule type" value="Genomic_DNA"/>
</dbReference>
<dbReference type="GO" id="GO:0005739">
    <property type="term" value="C:mitochondrion"/>
    <property type="evidence" value="ECO:0007669"/>
    <property type="project" value="TreeGrafter"/>
</dbReference>
<evidence type="ECO:0000256" key="2">
    <source>
        <dbReference type="PIRSR" id="PIRSR000705-1"/>
    </source>
</evidence>
<dbReference type="InterPro" id="IPR027417">
    <property type="entry name" value="P-loop_NTPase"/>
</dbReference>
<evidence type="ECO:0000313" key="7">
    <source>
        <dbReference type="Proteomes" id="UP000663860"/>
    </source>
</evidence>
<feature type="binding site" evidence="3">
    <location>
        <begin position="154"/>
        <end position="158"/>
    </location>
    <ligand>
        <name>ATP</name>
        <dbReference type="ChEBI" id="CHEBI:30616"/>
    </ligand>
</feature>
<gene>
    <name evidence="5" type="ORF">IZO911_LOCUS1665</name>
    <name evidence="6" type="ORF">KXQ929_LOCUS24508</name>
</gene>
<dbReference type="InterPro" id="IPR031314">
    <property type="entry name" value="DNK_dom"/>
</dbReference>
<comment type="caution">
    <text evidence="5">The sequence shown here is derived from an EMBL/GenBank/DDBJ whole genome shotgun (WGS) entry which is preliminary data.</text>
</comment>
<dbReference type="Pfam" id="PF01712">
    <property type="entry name" value="dNK"/>
    <property type="match status" value="1"/>
</dbReference>
<dbReference type="AlphaFoldDB" id="A0A813MBG3"/>
<feature type="domain" description="Deoxynucleoside kinase" evidence="4">
    <location>
        <begin position="10"/>
        <end position="213"/>
    </location>
</feature>
<dbReference type="Gene3D" id="3.40.50.300">
    <property type="entry name" value="P-loop containing nucleotide triphosphate hydrolases"/>
    <property type="match status" value="1"/>
</dbReference>
<evidence type="ECO:0000313" key="6">
    <source>
        <dbReference type="EMBL" id="CAF3931782.1"/>
    </source>
</evidence>
<evidence type="ECO:0000256" key="3">
    <source>
        <dbReference type="PIRSR" id="PIRSR000705-3"/>
    </source>
</evidence>
<feature type="binding site" evidence="3">
    <location>
        <begin position="14"/>
        <end position="22"/>
    </location>
    <ligand>
        <name>ATP</name>
        <dbReference type="ChEBI" id="CHEBI:30616"/>
    </ligand>
</feature>
<dbReference type="Proteomes" id="UP000663868">
    <property type="component" value="Unassembled WGS sequence"/>
</dbReference>
<dbReference type="PANTHER" id="PTHR10513:SF24">
    <property type="entry name" value="THYMIDINE KINASE 2, MITOCHONDRIAL"/>
    <property type="match status" value="1"/>
</dbReference>
<accession>A0A813MBG3</accession>
<dbReference type="SUPFAM" id="SSF52540">
    <property type="entry name" value="P-loop containing nucleoside triphosphate hydrolases"/>
    <property type="match status" value="1"/>
</dbReference>
<evidence type="ECO:0000256" key="1">
    <source>
        <dbReference type="ARBA" id="ARBA00007420"/>
    </source>
</evidence>
<dbReference type="PANTHER" id="PTHR10513">
    <property type="entry name" value="DEOXYNUCLEOSIDE KINASE"/>
    <property type="match status" value="1"/>
</dbReference>
<keyword evidence="3" id="KW-0067">ATP-binding</keyword>
<keyword evidence="3" id="KW-0547">Nucleotide-binding</keyword>
<name>A0A813MBG3_9BILA</name>
<dbReference type="PIRSF" id="PIRSF000705">
    <property type="entry name" value="DNK"/>
    <property type="match status" value="1"/>
</dbReference>
<feature type="active site" description="Proton acceptor" evidence="2">
    <location>
        <position position="94"/>
    </location>
</feature>
<dbReference type="InterPro" id="IPR050566">
    <property type="entry name" value="Deoxyribonucleoside_kinase"/>
</dbReference>
<comment type="similarity">
    <text evidence="1">Belongs to the DCK/DGK family.</text>
</comment>
<reference evidence="5" key="1">
    <citation type="submission" date="2021-02" db="EMBL/GenBank/DDBJ databases">
        <authorList>
            <person name="Nowell W R."/>
        </authorList>
    </citation>
    <scope>NUCLEOTIDE SEQUENCE</scope>
</reference>
<dbReference type="EMBL" id="CAJNOE010000007">
    <property type="protein sequence ID" value="CAF0718720.1"/>
    <property type="molecule type" value="Genomic_DNA"/>
</dbReference>
<dbReference type="GO" id="GO:0005524">
    <property type="term" value="F:ATP binding"/>
    <property type="evidence" value="ECO:0007669"/>
    <property type="project" value="UniProtKB-KW"/>
</dbReference>
<organism evidence="5 7">
    <name type="scientific">Adineta steineri</name>
    <dbReference type="NCBI Taxonomy" id="433720"/>
    <lineage>
        <taxon>Eukaryota</taxon>
        <taxon>Metazoa</taxon>
        <taxon>Spiralia</taxon>
        <taxon>Gnathifera</taxon>
        <taxon>Rotifera</taxon>
        <taxon>Eurotatoria</taxon>
        <taxon>Bdelloidea</taxon>
        <taxon>Adinetida</taxon>
        <taxon>Adinetidae</taxon>
        <taxon>Adineta</taxon>
    </lineage>
</organism>
<dbReference type="InterPro" id="IPR002624">
    <property type="entry name" value="DCK/DGK"/>
</dbReference>
<dbReference type="Proteomes" id="UP000663860">
    <property type="component" value="Unassembled WGS sequence"/>
</dbReference>
<dbReference type="GO" id="GO:0019136">
    <property type="term" value="F:deoxynucleoside kinase activity"/>
    <property type="evidence" value="ECO:0007669"/>
    <property type="project" value="InterPro"/>
</dbReference>
<proteinExistence type="inferred from homology"/>
<sequence>MRPLNLIKTILIEGNIGVGKSTIMSHIASNYSSNLVQVHREPIENWMDIKGFDLLKALYTESNRWTFTFEMTALLSRIKTHTNAIHNHHIHIYERSILSCFHVFIDYDRKQKYLNDAEYRILQDHFQYGLDKTMDLSSTVIFYFDLSPKKCLERIIKRSRQSELSIDLKRLEQLKHHYDKFIQNFHLCPVKIIDVSQSIEQTYQQVDSVLNEMITKNQENRI</sequence>
<protein>
    <recommendedName>
        <fullName evidence="4">Deoxynucleoside kinase domain-containing protein</fullName>
    </recommendedName>
</protein>
<evidence type="ECO:0000259" key="4">
    <source>
        <dbReference type="Pfam" id="PF01712"/>
    </source>
</evidence>